<feature type="signal peptide" evidence="3">
    <location>
        <begin position="1"/>
        <end position="21"/>
    </location>
</feature>
<protein>
    <submittedName>
        <fullName evidence="4">Putative tritil protein</fullName>
    </submittedName>
</protein>
<accession>L7LR86</accession>
<dbReference type="InterPro" id="IPR036084">
    <property type="entry name" value="Ser_inhib-like_sf"/>
</dbReference>
<evidence type="ECO:0000256" key="2">
    <source>
        <dbReference type="SAM" id="MobiDB-lite"/>
    </source>
</evidence>
<reference evidence="4" key="2">
    <citation type="journal article" date="2015" name="J. Proteomics">
        <title>Sexual differences in the sialomes of the zebra tick, Rhipicephalus pulchellus.</title>
        <authorList>
            <person name="Tan A.W."/>
            <person name="Francischetti I.M."/>
            <person name="Slovak M."/>
            <person name="Kini R.M."/>
            <person name="Ribeiro J.M."/>
        </authorList>
    </citation>
    <scope>NUCLEOTIDE SEQUENCE</scope>
    <source>
        <tissue evidence="4">Salivary gland</tissue>
    </source>
</reference>
<dbReference type="InterPro" id="IPR051368">
    <property type="entry name" value="SerProtInhib-TIL_Domain"/>
</dbReference>
<evidence type="ECO:0000256" key="1">
    <source>
        <dbReference type="ARBA" id="ARBA00023157"/>
    </source>
</evidence>
<dbReference type="AlphaFoldDB" id="L7LR86"/>
<sequence length="1085" mass="109243">MGGRMHCVAFLVFLAVAVVESVPLNCTNCGNLKCGENEVFVAGNGRQDEFCKPFFTPLSVLKRPRQCVCKPHFVRNSWGECVSKKNCLRCKSRLQKDWHLCSSSCPVTGNKAIRFLCRTMCTPGCDCPPGWVVDPNNWKKCIKAESSPPLCQPNSRFQPCVSTCEPVCGLRPPKHCFTHCHRGACVCNKGFAALVRNGELICVRQEKCEWYLRTAPFITLNRTAIAGGEIVANNLNSVISRNGGVVLSNAFGHAISSEGTYSGGTSPNDNMTIGLHGTAINSATTPSGSAIRLGSTDTGIGRAGILSSAAAGLGGNEARLGGMISSISARPGMVAVRTSGEPSIVPPRPGTGMEDVGSALPSVSMGSTINHGGFSTGAHTRAHIRTGPVNTSTGAAANTSSGHTAATGMTVSGSGIAGMVGAGIHPNVDADEAIAANSGAGTTATAVPSFPSGGLGAIRAGIRSFPGSVTTEGSLSNTGAAGAEPGVDGGSLVHGMTSVTGSAVGLLSNTGLRHDAITVATGTVVPASMSHGRIAVGAGNAPTVMSSPRRGGGTVLSGTHELPSSSVGGIDAGGERAGARSNVLIGTGAVNFGPSGPSATGSLASSRAQVDRIIAGIAGTHGSRSSDSYRIASLSTLPDGIYSSARGTAMIPSFPAGSRGVLVSSLTRVSPPHVPATTSEIATELSAGGGSYAGRVGETDRIAVGNDRLPAAGGPNAQAPGTHSAGVNGGNVPTGASLPPFSPFGAASRGQDGVVSTPGLLPASTYTLGSGTIMTTESSGGSAGSGRVLLPVTTGADGGVTTHSGDASLVVVTEAGGHDGFGGADGRHTSASSEHRWTYTNTLGDVLNINRDHTSSSAGNNRRFSTSTVAVGNRMGSSGRVGTANSTHEISVGGTRGTMNTRTTYTSETAGISRAGVGIEAANNRLVGIHTRLGTLPGTSHAGTVSPSTSTDRRQILATYTTGVVPAARVQLAPAATSAHTGAEGAAVGSGDVTEHRLNVAGISRAKYVETFNNLYPFILSFVHSPNTLESTSGLLTSNRASVSSLPKPTVPSRSIDGGESQPNAARVIDGASTPMSGTRLLVNK</sequence>
<organism evidence="4">
    <name type="scientific">Rhipicephalus pulchellus</name>
    <name type="common">Yellow backed tick</name>
    <name type="synonym">Dermacentor pulchellus</name>
    <dbReference type="NCBI Taxonomy" id="72859"/>
    <lineage>
        <taxon>Eukaryota</taxon>
        <taxon>Metazoa</taxon>
        <taxon>Ecdysozoa</taxon>
        <taxon>Arthropoda</taxon>
        <taxon>Chelicerata</taxon>
        <taxon>Arachnida</taxon>
        <taxon>Acari</taxon>
        <taxon>Parasitiformes</taxon>
        <taxon>Ixodida</taxon>
        <taxon>Ixodoidea</taxon>
        <taxon>Ixodidae</taxon>
        <taxon>Rhipicephalinae</taxon>
        <taxon>Rhipicephalus</taxon>
        <taxon>Rhipicephalus</taxon>
    </lineage>
</organism>
<feature type="region of interest" description="Disordered" evidence="2">
    <location>
        <begin position="713"/>
        <end position="736"/>
    </location>
</feature>
<feature type="region of interest" description="Disordered" evidence="2">
    <location>
        <begin position="1040"/>
        <end position="1085"/>
    </location>
</feature>
<name>L7LR86_RHIPC</name>
<dbReference type="PANTHER" id="PTHR23259">
    <property type="entry name" value="RIDDLE"/>
    <property type="match status" value="1"/>
</dbReference>
<evidence type="ECO:0000313" key="4">
    <source>
        <dbReference type="EMBL" id="JAA54220.1"/>
    </source>
</evidence>
<dbReference type="PANTHER" id="PTHR23259:SF70">
    <property type="entry name" value="ACCESSORY GLAND PROTEIN ACP62F-RELATED"/>
    <property type="match status" value="1"/>
</dbReference>
<keyword evidence="1" id="KW-1015">Disulfide bond</keyword>
<feature type="region of interest" description="Disordered" evidence="2">
    <location>
        <begin position="872"/>
        <end position="902"/>
    </location>
</feature>
<keyword evidence="3" id="KW-0732">Signal</keyword>
<feature type="chain" id="PRO_5003980367" evidence="3">
    <location>
        <begin position="22"/>
        <end position="1085"/>
    </location>
</feature>
<feature type="region of interest" description="Disordered" evidence="2">
    <location>
        <begin position="540"/>
        <end position="573"/>
    </location>
</feature>
<dbReference type="SUPFAM" id="SSF57567">
    <property type="entry name" value="Serine protease inhibitors"/>
    <property type="match status" value="2"/>
</dbReference>
<dbReference type="CDD" id="cd19941">
    <property type="entry name" value="TIL"/>
    <property type="match status" value="3"/>
</dbReference>
<evidence type="ECO:0000256" key="3">
    <source>
        <dbReference type="SAM" id="SignalP"/>
    </source>
</evidence>
<reference evidence="4" key="1">
    <citation type="submission" date="2012-11" db="EMBL/GenBank/DDBJ databases">
        <authorList>
            <person name="Lucero-Rivera Y.E."/>
            <person name="Tovar-Ramirez D."/>
        </authorList>
    </citation>
    <scope>NUCLEOTIDE SEQUENCE</scope>
    <source>
        <tissue evidence="4">Salivary gland</tissue>
    </source>
</reference>
<dbReference type="EMBL" id="GACK01010814">
    <property type="protein sequence ID" value="JAA54220.1"/>
    <property type="molecule type" value="mRNA"/>
</dbReference>
<dbReference type="Gene3D" id="2.10.25.10">
    <property type="entry name" value="Laminin"/>
    <property type="match status" value="3"/>
</dbReference>
<proteinExistence type="evidence at transcript level"/>